<feature type="region of interest" description="Disordered" evidence="1">
    <location>
        <begin position="91"/>
        <end position="110"/>
    </location>
</feature>
<gene>
    <name evidence="2" type="ORF">CK203_056811</name>
</gene>
<protein>
    <submittedName>
        <fullName evidence="2">Uncharacterized protein</fullName>
    </submittedName>
</protein>
<reference evidence="2 3" key="1">
    <citation type="journal article" date="2018" name="PLoS Genet.">
        <title>Population sequencing reveals clonal diversity and ancestral inbreeding in the grapevine cultivar Chardonnay.</title>
        <authorList>
            <person name="Roach M.J."/>
            <person name="Johnson D.L."/>
            <person name="Bohlmann J."/>
            <person name="van Vuuren H.J."/>
            <person name="Jones S.J."/>
            <person name="Pretorius I.S."/>
            <person name="Schmidt S.A."/>
            <person name="Borneman A.R."/>
        </authorList>
    </citation>
    <scope>NUCLEOTIDE SEQUENCE [LARGE SCALE GENOMIC DNA]</scope>
    <source>
        <strain evidence="3">cv. Chardonnay</strain>
        <tissue evidence="2">Leaf</tissue>
    </source>
</reference>
<dbReference type="PANTHER" id="PTHR34222:SF37">
    <property type="entry name" value="RETROTRANSPOSON GAG DOMAIN-CONTAINING PROTEIN"/>
    <property type="match status" value="1"/>
</dbReference>
<dbReference type="PANTHER" id="PTHR34222">
    <property type="entry name" value="GAG_PRE-INTEGRS DOMAIN-CONTAINING PROTEIN"/>
    <property type="match status" value="1"/>
</dbReference>
<proteinExistence type="predicted"/>
<organism evidence="2 3">
    <name type="scientific">Vitis vinifera</name>
    <name type="common">Grape</name>
    <dbReference type="NCBI Taxonomy" id="29760"/>
    <lineage>
        <taxon>Eukaryota</taxon>
        <taxon>Viridiplantae</taxon>
        <taxon>Streptophyta</taxon>
        <taxon>Embryophyta</taxon>
        <taxon>Tracheophyta</taxon>
        <taxon>Spermatophyta</taxon>
        <taxon>Magnoliopsida</taxon>
        <taxon>eudicotyledons</taxon>
        <taxon>Gunneridae</taxon>
        <taxon>Pentapetalae</taxon>
        <taxon>rosids</taxon>
        <taxon>Vitales</taxon>
        <taxon>Vitaceae</taxon>
        <taxon>Viteae</taxon>
        <taxon>Vitis</taxon>
    </lineage>
</organism>
<accession>A0A438GQ94</accession>
<dbReference type="Proteomes" id="UP000288805">
    <property type="component" value="Unassembled WGS sequence"/>
</dbReference>
<evidence type="ECO:0000256" key="1">
    <source>
        <dbReference type="SAM" id="MobiDB-lite"/>
    </source>
</evidence>
<sequence>MIDDTKQKDLSVTVYYNTLKVWWQELDLYQHIEVESTAYATRLAKMIERDQIFDLLPGLNPQLDHVRGQILGKYPFPSLHEVYSYVRSKESRRGCHDGTSSTREFNTQYS</sequence>
<evidence type="ECO:0000313" key="2">
    <source>
        <dbReference type="EMBL" id="RVW74379.1"/>
    </source>
</evidence>
<name>A0A438GQ94_VITVI</name>
<dbReference type="AlphaFoldDB" id="A0A438GQ94"/>
<evidence type="ECO:0000313" key="3">
    <source>
        <dbReference type="Proteomes" id="UP000288805"/>
    </source>
</evidence>
<feature type="compositionally biased region" description="Polar residues" evidence="1">
    <location>
        <begin position="98"/>
        <end position="110"/>
    </location>
</feature>
<comment type="caution">
    <text evidence="2">The sequence shown here is derived from an EMBL/GenBank/DDBJ whole genome shotgun (WGS) entry which is preliminary data.</text>
</comment>
<dbReference type="EMBL" id="QGNW01000371">
    <property type="protein sequence ID" value="RVW74379.1"/>
    <property type="molecule type" value="Genomic_DNA"/>
</dbReference>